<keyword evidence="3" id="KW-1185">Reference proteome</keyword>
<dbReference type="Proteomes" id="UP000198873">
    <property type="component" value="Unassembled WGS sequence"/>
</dbReference>
<name>A0A1I6U128_9ACTN</name>
<dbReference type="AlphaFoldDB" id="A0A1I6U128"/>
<accession>A0A1I6U128</accession>
<protein>
    <recommendedName>
        <fullName evidence="4">Lipoprotein</fullName>
    </recommendedName>
</protein>
<dbReference type="STRING" id="1176198.SAMN05444716_105164"/>
<gene>
    <name evidence="2" type="ORF">SAMN05444716_105164</name>
</gene>
<feature type="compositionally biased region" description="Acidic residues" evidence="1">
    <location>
        <begin position="109"/>
        <end position="121"/>
    </location>
</feature>
<evidence type="ECO:0000313" key="3">
    <source>
        <dbReference type="Proteomes" id="UP000198873"/>
    </source>
</evidence>
<organism evidence="2 3">
    <name type="scientific">Streptomyces harbinensis</name>
    <dbReference type="NCBI Taxonomy" id="1176198"/>
    <lineage>
        <taxon>Bacteria</taxon>
        <taxon>Bacillati</taxon>
        <taxon>Actinomycetota</taxon>
        <taxon>Actinomycetes</taxon>
        <taxon>Kitasatosporales</taxon>
        <taxon>Streptomycetaceae</taxon>
        <taxon>Streptomyces</taxon>
    </lineage>
</organism>
<dbReference type="RefSeq" id="WP_019434902.1">
    <property type="nucleotide sequence ID" value="NZ_CP054938.1"/>
</dbReference>
<reference evidence="3" key="1">
    <citation type="submission" date="2016-10" db="EMBL/GenBank/DDBJ databases">
        <authorList>
            <person name="Varghese N."/>
            <person name="Submissions S."/>
        </authorList>
    </citation>
    <scope>NUCLEOTIDE SEQUENCE [LARGE SCALE GENOMIC DNA]</scope>
    <source>
        <strain evidence="3">CGMCC 4.7047</strain>
    </source>
</reference>
<sequence>MLAFVCALASVTLTACGGGEEDPDEGTNGLAKLTAEEIEQEVRGAVEGATAVRLSGTVITEGTTYRLDMRIGEGGGVGEVSTEGTTFELLRVGEDLFIKADAGFWQSQDDPEDEDGEESADPDPAHKLDGKYVRVAPEDPAYGQLSGFTDRNVLLDGLLALEGERAIGERGELGGVQTIRLEAGEGAGGAMEISLIGTPYPLRFERGGAAGELTLTDWNKEFTLHAPPEEEILDYGDEMVTDED</sequence>
<evidence type="ECO:0000313" key="2">
    <source>
        <dbReference type="EMBL" id="SFS95115.1"/>
    </source>
</evidence>
<evidence type="ECO:0000256" key="1">
    <source>
        <dbReference type="SAM" id="MobiDB-lite"/>
    </source>
</evidence>
<evidence type="ECO:0008006" key="4">
    <source>
        <dbReference type="Google" id="ProtNLM"/>
    </source>
</evidence>
<feature type="region of interest" description="Disordered" evidence="1">
    <location>
        <begin position="106"/>
        <end position="128"/>
    </location>
</feature>
<proteinExistence type="predicted"/>
<dbReference type="EMBL" id="FPAB01000005">
    <property type="protein sequence ID" value="SFS95115.1"/>
    <property type="molecule type" value="Genomic_DNA"/>
</dbReference>